<name>A0ABV7F8U8_9BURK</name>
<accession>A0ABV7F8U8</accession>
<evidence type="ECO:0000256" key="1">
    <source>
        <dbReference type="ARBA" id="ARBA00004370"/>
    </source>
</evidence>
<sequence>MNIGTTVIRMAAIAGVVATLCSCAVNKEVSEAKKQMVARMNDLEKTMPKAEDSSNRKHILYRDGAYFGNKMVAVSSEKLLPPVFAKPFGSGEIKFISSSDGPVNLPTFAEMLTKYTGIRVEISQDIYLKSSALPSDGQGAVAGASTQVKNDQVSNYAYENERSISLDFKGSLANYLNLVSSKLGISWEYEAGTIHFFRYKSKSFEIKGATGAFKHITAFSTAGQIGTGTGASSSSAGVSTKLTRDLDFSYLKDLTAQVHARNSAGGTAIVNNASSTITVTDTPERLRDIGLFMEDMNRRSVRVAYFDLKLYRLSDTDGNQAGLNWSSLMTSNKFRLFGIPGASLVTDTGGLGVFRLAPKIPLPTPSSPGSIGDGLSGGEGSSLLIQAINQMTGVSEEWYDNGYTLNNMPLPFSNSTTKEYVAEAGTTANNTSSSTTVTQKEYSFGVNIELTPHIYDNNSMMLEVVVDVTDGVPFEVTSVNGTQIKSKTVPRRASRQMLMVRPGEQIVLAKLGRNSNSGKNNVGLTGASTAVDKQKDSMLLVITPVLWSTPNESTH</sequence>
<keyword evidence="2" id="KW-0732">Signal</keyword>
<dbReference type="PANTHER" id="PTHR30332:SF24">
    <property type="entry name" value="SECRETIN GSPD-RELATED"/>
    <property type="match status" value="1"/>
</dbReference>
<comment type="caution">
    <text evidence="5">The sequence shown here is derived from an EMBL/GenBank/DDBJ whole genome shotgun (WGS) entry which is preliminary data.</text>
</comment>
<keyword evidence="4" id="KW-0175">Coiled coil</keyword>
<dbReference type="Proteomes" id="UP001595530">
    <property type="component" value="Unassembled WGS sequence"/>
</dbReference>
<keyword evidence="6" id="KW-1185">Reference proteome</keyword>
<dbReference type="InterPro" id="IPR050810">
    <property type="entry name" value="Bact_Secretion_Sys_Channel"/>
</dbReference>
<reference evidence="6" key="1">
    <citation type="journal article" date="2019" name="Int. J. Syst. Evol. Microbiol.">
        <title>The Global Catalogue of Microorganisms (GCM) 10K type strain sequencing project: providing services to taxonomists for standard genome sequencing and annotation.</title>
        <authorList>
            <consortium name="The Broad Institute Genomics Platform"/>
            <consortium name="The Broad Institute Genome Sequencing Center for Infectious Disease"/>
            <person name="Wu L."/>
            <person name="Ma J."/>
        </authorList>
    </citation>
    <scope>NUCLEOTIDE SEQUENCE [LARGE SCALE GENOMIC DNA]</scope>
    <source>
        <strain evidence="6">KCTC 42986</strain>
    </source>
</reference>
<evidence type="ECO:0000256" key="4">
    <source>
        <dbReference type="SAM" id="Coils"/>
    </source>
</evidence>
<organism evidence="5 6">
    <name type="scientific">Undibacterium arcticum</name>
    <dbReference type="NCBI Taxonomy" id="1762892"/>
    <lineage>
        <taxon>Bacteria</taxon>
        <taxon>Pseudomonadati</taxon>
        <taxon>Pseudomonadota</taxon>
        <taxon>Betaproteobacteria</taxon>
        <taxon>Burkholderiales</taxon>
        <taxon>Oxalobacteraceae</taxon>
        <taxon>Undibacterium</taxon>
    </lineage>
</organism>
<dbReference type="EMBL" id="JBHRTP010000071">
    <property type="protein sequence ID" value="MFC3110187.1"/>
    <property type="molecule type" value="Genomic_DNA"/>
</dbReference>
<protein>
    <submittedName>
        <fullName evidence="5">Uncharacterized protein</fullName>
    </submittedName>
</protein>
<dbReference type="PANTHER" id="PTHR30332">
    <property type="entry name" value="PROBABLE GENERAL SECRETION PATHWAY PROTEIN D"/>
    <property type="match status" value="1"/>
</dbReference>
<gene>
    <name evidence="5" type="ORF">ACFOFO_19850</name>
</gene>
<keyword evidence="3" id="KW-0472">Membrane</keyword>
<evidence type="ECO:0000313" key="6">
    <source>
        <dbReference type="Proteomes" id="UP001595530"/>
    </source>
</evidence>
<proteinExistence type="predicted"/>
<feature type="coiled-coil region" evidence="4">
    <location>
        <begin position="26"/>
        <end position="53"/>
    </location>
</feature>
<evidence type="ECO:0000313" key="5">
    <source>
        <dbReference type="EMBL" id="MFC3110187.1"/>
    </source>
</evidence>
<evidence type="ECO:0000256" key="2">
    <source>
        <dbReference type="ARBA" id="ARBA00022729"/>
    </source>
</evidence>
<dbReference type="RefSeq" id="WP_390332543.1">
    <property type="nucleotide sequence ID" value="NZ_JBHRTP010000071.1"/>
</dbReference>
<comment type="subcellular location">
    <subcellularLocation>
        <location evidence="1">Membrane</location>
    </subcellularLocation>
</comment>
<evidence type="ECO:0000256" key="3">
    <source>
        <dbReference type="ARBA" id="ARBA00023136"/>
    </source>
</evidence>